<feature type="domain" description="AMP-dependent synthetase/ligase" evidence="4">
    <location>
        <begin position="30"/>
        <end position="429"/>
    </location>
</feature>
<dbReference type="InterPro" id="IPR042099">
    <property type="entry name" value="ANL_N_sf"/>
</dbReference>
<organism evidence="5 6">
    <name type="scientific">Schaalia turicensis</name>
    <dbReference type="NCBI Taxonomy" id="131111"/>
    <lineage>
        <taxon>Bacteria</taxon>
        <taxon>Bacillati</taxon>
        <taxon>Actinomycetota</taxon>
        <taxon>Actinomycetes</taxon>
        <taxon>Actinomycetales</taxon>
        <taxon>Actinomycetaceae</taxon>
        <taxon>Schaalia</taxon>
    </lineage>
</organism>
<evidence type="ECO:0000256" key="3">
    <source>
        <dbReference type="ARBA" id="ARBA00024484"/>
    </source>
</evidence>
<evidence type="ECO:0000256" key="2">
    <source>
        <dbReference type="ARBA" id="ARBA00022840"/>
    </source>
</evidence>
<dbReference type="Proteomes" id="UP000234545">
    <property type="component" value="Unassembled WGS sequence"/>
</dbReference>
<dbReference type="GO" id="GO:0004467">
    <property type="term" value="F:long-chain fatty acid-CoA ligase activity"/>
    <property type="evidence" value="ECO:0007669"/>
    <property type="project" value="UniProtKB-EC"/>
</dbReference>
<dbReference type="Gene3D" id="3.30.300.30">
    <property type="match status" value="1"/>
</dbReference>
<keyword evidence="2" id="KW-0067">ATP-binding</keyword>
<comment type="caution">
    <text evidence="5">The sequence shown here is derived from an EMBL/GenBank/DDBJ whole genome shotgun (WGS) entry which is preliminary data.</text>
</comment>
<dbReference type="GO" id="GO:0016020">
    <property type="term" value="C:membrane"/>
    <property type="evidence" value="ECO:0007669"/>
    <property type="project" value="TreeGrafter"/>
</dbReference>
<dbReference type="GO" id="GO:0005524">
    <property type="term" value="F:ATP binding"/>
    <property type="evidence" value="ECO:0007669"/>
    <property type="project" value="UniProtKB-KW"/>
</dbReference>
<keyword evidence="5" id="KW-0436">Ligase</keyword>
<dbReference type="PANTHER" id="PTHR43272">
    <property type="entry name" value="LONG-CHAIN-FATTY-ACID--COA LIGASE"/>
    <property type="match status" value="1"/>
</dbReference>
<sequence>MKKLRDGSFTVKPKFKVGAHESVSSLLIARAKKYPKQVAVEQRTPVGLPQPVTAEELLAQINDVARGLIGQGIHPGDAVAILSSTSYEWMLLDYAILSIGAITVPIYESDSAAQIEHILTDAKVIQVFTQTRQQAELVESVRTPNVRFIDSIDRGAMRNIATAALGIEASEVEARRIKIKSSDLATIIYTSGTTGMPKGVCLTHANFVGTAYATRQVLGAVIDSPDTRLLLFLPVAHVLARFVMHVVISGQGTLGFSPDIKNLLPDIASFKPSVLLVVPRVLEKVYNSAAAKAGKGIKGKIFSWSAKQARSWATSKEKMLGPSPLKRVRHSVADTLVLKKIREVLGPNMKYIVSGGAPLASDLAQFFSGLGLKVLQGYGLSETTGPACVQLLNNHPAGYVGPVLPGNYVKIADDGEILLKGVSVMSGYYNLPDATADSFIDGWFRTGDLGTVDKNLGVSITGRKKELIVTAGGKNVSPEVLEEQLITHPLIANIVVVGDARPYIGALITLDSDMLPTWLKNHGLPVVDAAQAADMPEVRDSLEKAVTRANKKVSRAESIRRLRIIDQTFTVENGYMTPSLKLRRRAVLKDFAHEVDALYAEGQKK</sequence>
<proteinExistence type="predicted"/>
<dbReference type="PROSITE" id="PS00455">
    <property type="entry name" value="AMP_BINDING"/>
    <property type="match status" value="1"/>
</dbReference>
<evidence type="ECO:0000313" key="6">
    <source>
        <dbReference type="Proteomes" id="UP000234545"/>
    </source>
</evidence>
<evidence type="ECO:0000256" key="1">
    <source>
        <dbReference type="ARBA" id="ARBA00022741"/>
    </source>
</evidence>
<dbReference type="AlphaFoldDB" id="A0A2I1I5X0"/>
<accession>A0A2I1I5X0</accession>
<reference evidence="5 6" key="1">
    <citation type="submission" date="2017-12" db="EMBL/GenBank/DDBJ databases">
        <title>Phylogenetic diversity of female urinary microbiome.</title>
        <authorList>
            <person name="Thomas-White K."/>
            <person name="Wolfe A.J."/>
        </authorList>
    </citation>
    <scope>NUCLEOTIDE SEQUENCE [LARGE SCALE GENOMIC DNA]</scope>
    <source>
        <strain evidence="5 6">UMB0250</strain>
    </source>
</reference>
<dbReference type="Gene3D" id="3.40.50.12780">
    <property type="entry name" value="N-terminal domain of ligase-like"/>
    <property type="match status" value="1"/>
</dbReference>
<dbReference type="RefSeq" id="WP_101627748.1">
    <property type="nucleotide sequence ID" value="NZ_PKKJ01000002.1"/>
</dbReference>
<comment type="catalytic activity">
    <reaction evidence="3">
        <text>a long-chain fatty acid + ATP + CoA = a long-chain fatty acyl-CoA + AMP + diphosphate</text>
        <dbReference type="Rhea" id="RHEA:15421"/>
        <dbReference type="ChEBI" id="CHEBI:30616"/>
        <dbReference type="ChEBI" id="CHEBI:33019"/>
        <dbReference type="ChEBI" id="CHEBI:57287"/>
        <dbReference type="ChEBI" id="CHEBI:57560"/>
        <dbReference type="ChEBI" id="CHEBI:83139"/>
        <dbReference type="ChEBI" id="CHEBI:456215"/>
        <dbReference type="EC" id="6.2.1.3"/>
    </reaction>
    <physiologicalReaction direction="left-to-right" evidence="3">
        <dbReference type="Rhea" id="RHEA:15422"/>
    </physiologicalReaction>
</comment>
<dbReference type="InterPro" id="IPR045851">
    <property type="entry name" value="AMP-bd_C_sf"/>
</dbReference>
<dbReference type="PANTHER" id="PTHR43272:SF33">
    <property type="entry name" value="AMP-BINDING DOMAIN-CONTAINING PROTEIN-RELATED"/>
    <property type="match status" value="1"/>
</dbReference>
<protein>
    <submittedName>
        <fullName evidence="5">Long-chain fatty acid--CoA ligase</fullName>
    </submittedName>
</protein>
<evidence type="ECO:0000313" key="5">
    <source>
        <dbReference type="EMBL" id="PKY66535.1"/>
    </source>
</evidence>
<dbReference type="Pfam" id="PF00501">
    <property type="entry name" value="AMP-binding"/>
    <property type="match status" value="1"/>
</dbReference>
<dbReference type="SUPFAM" id="SSF56801">
    <property type="entry name" value="Acetyl-CoA synthetase-like"/>
    <property type="match status" value="1"/>
</dbReference>
<gene>
    <name evidence="5" type="ORF">CYJ25_03095</name>
</gene>
<dbReference type="EMBL" id="PKKJ01000002">
    <property type="protein sequence ID" value="PKY66535.1"/>
    <property type="molecule type" value="Genomic_DNA"/>
</dbReference>
<evidence type="ECO:0000259" key="4">
    <source>
        <dbReference type="Pfam" id="PF00501"/>
    </source>
</evidence>
<dbReference type="InterPro" id="IPR020845">
    <property type="entry name" value="AMP-binding_CS"/>
</dbReference>
<keyword evidence="1" id="KW-0547">Nucleotide-binding</keyword>
<dbReference type="CDD" id="cd05907">
    <property type="entry name" value="VL_LC_FACS_like"/>
    <property type="match status" value="1"/>
</dbReference>
<dbReference type="OrthoDB" id="9803968at2"/>
<dbReference type="InterPro" id="IPR000873">
    <property type="entry name" value="AMP-dep_synth/lig_dom"/>
</dbReference>
<name>A0A2I1I5X0_9ACTO</name>
<dbReference type="Pfam" id="PF23562">
    <property type="entry name" value="AMP-binding_C_3"/>
    <property type="match status" value="1"/>
</dbReference>